<keyword evidence="3" id="KW-1185">Reference proteome</keyword>
<reference evidence="2 3" key="1">
    <citation type="journal article" date="2023" name="Mol. Biol. Evol.">
        <title>Genomics of Secondarily Temperate Adaptation in the Only Non-Antarctic Icefish.</title>
        <authorList>
            <person name="Rivera-Colon A.G."/>
            <person name="Rayamajhi N."/>
            <person name="Minhas B.F."/>
            <person name="Madrigal G."/>
            <person name="Bilyk K.T."/>
            <person name="Yoon V."/>
            <person name="Hune M."/>
            <person name="Gregory S."/>
            <person name="Cheng C.H.C."/>
            <person name="Catchen J.M."/>
        </authorList>
    </citation>
    <scope>NUCLEOTIDE SEQUENCE [LARGE SCALE GENOMIC DNA]</scope>
    <source>
        <strain evidence="2">JC2023a</strain>
    </source>
</reference>
<feature type="compositionally biased region" description="Pro residues" evidence="1">
    <location>
        <begin position="48"/>
        <end position="57"/>
    </location>
</feature>
<gene>
    <name evidence="2" type="ORF">CesoFtcFv8_020561</name>
</gene>
<feature type="region of interest" description="Disordered" evidence="1">
    <location>
        <begin position="1"/>
        <end position="59"/>
    </location>
</feature>
<organism evidence="2 3">
    <name type="scientific">Champsocephalus esox</name>
    <name type="common">pike icefish</name>
    <dbReference type="NCBI Taxonomy" id="159716"/>
    <lineage>
        <taxon>Eukaryota</taxon>
        <taxon>Metazoa</taxon>
        <taxon>Chordata</taxon>
        <taxon>Craniata</taxon>
        <taxon>Vertebrata</taxon>
        <taxon>Euteleostomi</taxon>
        <taxon>Actinopterygii</taxon>
        <taxon>Neopterygii</taxon>
        <taxon>Teleostei</taxon>
        <taxon>Neoteleostei</taxon>
        <taxon>Acanthomorphata</taxon>
        <taxon>Eupercaria</taxon>
        <taxon>Perciformes</taxon>
        <taxon>Notothenioidei</taxon>
        <taxon>Channichthyidae</taxon>
        <taxon>Champsocephalus</taxon>
    </lineage>
</organism>
<name>A0AAN8BB13_9TELE</name>
<protein>
    <submittedName>
        <fullName evidence="2">Uncharacterized protein</fullName>
    </submittedName>
</protein>
<evidence type="ECO:0000313" key="3">
    <source>
        <dbReference type="Proteomes" id="UP001335648"/>
    </source>
</evidence>
<evidence type="ECO:0000313" key="2">
    <source>
        <dbReference type="EMBL" id="KAK5881923.1"/>
    </source>
</evidence>
<dbReference type="AlphaFoldDB" id="A0AAN8BB13"/>
<sequence>MGSIDEQGPGSESTFTAGQPARKTPRHKVSSTNRDGDTNGAALVFSTPPSPPPPPSGLPYVFAKALSQCH</sequence>
<proteinExistence type="predicted"/>
<comment type="caution">
    <text evidence="2">The sequence shown here is derived from an EMBL/GenBank/DDBJ whole genome shotgun (WGS) entry which is preliminary data.</text>
</comment>
<evidence type="ECO:0000256" key="1">
    <source>
        <dbReference type="SAM" id="MobiDB-lite"/>
    </source>
</evidence>
<dbReference type="EMBL" id="JAULUE010002062">
    <property type="protein sequence ID" value="KAK5881923.1"/>
    <property type="molecule type" value="Genomic_DNA"/>
</dbReference>
<dbReference type="Proteomes" id="UP001335648">
    <property type="component" value="Unassembled WGS sequence"/>
</dbReference>
<accession>A0AAN8BB13</accession>